<feature type="compositionally biased region" description="Basic and acidic residues" evidence="1">
    <location>
        <begin position="203"/>
        <end position="225"/>
    </location>
</feature>
<feature type="compositionally biased region" description="Low complexity" evidence="1">
    <location>
        <begin position="266"/>
        <end position="336"/>
    </location>
</feature>
<sequence>MVWEGSQGAASLSESCCTGAKEDGLGGSAQGLIKSPTGTSLWHIMFPEHEAGKKRKLEAVSSDPVAETDEQLARRLHEELNALTRHSRRGPAPAPVLSTQRSSSGKVAKLPAAGGSKAAAPKAKQQLQEQQLQGSNEEQAEDAQEESAAAKSDKPRKRSTNRELAMLEVDMVETHVKPVAGLRSKSKDEHDQHDQQQQLQQQQDDHHSAAAKHESSSSLSEQERLAIEHLHAAGVEGKPVNKLLEAAHLAARTSDSGAAGGDSCMSGAASGKASSSSHEQDQQTSGQQQSSGKQQQQQRLQRTATATSADATAAGRSAAAASQPSAAAPAAVHSTAGGSSGKLVKIPKLPMVQYGKKWYRAKVLKDAGSKVMLEYQGFSHEGGPFWLARDHARIWRGSYKGKDWRYLGDGAWEPKQQMVGGSDLEDVEAACVLVGASMGRAHSGELYGMYDSMQQQHSGSFGQRCSAGADDSQLSPRGYGHARQGGRRRGHNWSKPLNRPPRPPPAQQQQQGGNGHMLARRHSLTNGNSLQQQQQYQQQGLYGAAAAEQGLQHAHSTSQDLPPFGGAASPRMGRQSSVPEAALLRNGAQQQQQVRNGSCLLFGSGDSEGKAATLRALLDAVGEVQATSNRPDLMYPMQYGGLPMGAGTPAAEPPRPCAAALHVPHVHMSAATAALLAAVPSLEALQSMAALQGQAGLLACLNGSAPSLFQ</sequence>
<feature type="compositionally biased region" description="Basic and acidic residues" evidence="1">
    <location>
        <begin position="185"/>
        <end position="194"/>
    </location>
</feature>
<name>A0ABY8UNV4_TETOB</name>
<feature type="region of interest" description="Disordered" evidence="1">
    <location>
        <begin position="82"/>
        <end position="225"/>
    </location>
</feature>
<dbReference type="PANTHER" id="PTHR46007:SF8">
    <property type="entry name" value="C2H2-TYPE DOMAIN-CONTAINING PROTEIN"/>
    <property type="match status" value="1"/>
</dbReference>
<dbReference type="PANTHER" id="PTHR46007">
    <property type="entry name" value="MEDIATOR OF RNA POLYMERASE II TRANSCRIPTION SUBUNIT 12"/>
    <property type="match status" value="1"/>
</dbReference>
<feature type="region of interest" description="Disordered" evidence="1">
    <location>
        <begin position="458"/>
        <end position="520"/>
    </location>
</feature>
<dbReference type="EMBL" id="CP126222">
    <property type="protein sequence ID" value="WIA22965.1"/>
    <property type="molecule type" value="Genomic_DNA"/>
</dbReference>
<protein>
    <recommendedName>
        <fullName evidence="4">Tudor domain-containing protein</fullName>
    </recommendedName>
</protein>
<evidence type="ECO:0000313" key="3">
    <source>
        <dbReference type="Proteomes" id="UP001244341"/>
    </source>
</evidence>
<accession>A0ABY8UNV4</accession>
<feature type="region of interest" description="Disordered" evidence="1">
    <location>
        <begin position="547"/>
        <end position="577"/>
    </location>
</feature>
<dbReference type="Proteomes" id="UP001244341">
    <property type="component" value="Chromosome 15b"/>
</dbReference>
<proteinExistence type="predicted"/>
<feature type="compositionally biased region" description="Low complexity" evidence="1">
    <location>
        <begin position="108"/>
        <end position="137"/>
    </location>
</feature>
<evidence type="ECO:0000256" key="1">
    <source>
        <dbReference type="SAM" id="MobiDB-lite"/>
    </source>
</evidence>
<reference evidence="2 3" key="1">
    <citation type="submission" date="2023-05" db="EMBL/GenBank/DDBJ databases">
        <title>A 100% complete, gapless, phased diploid assembly of the Scenedesmus obliquus UTEX 3031 genome.</title>
        <authorList>
            <person name="Biondi T.C."/>
            <person name="Hanschen E.R."/>
            <person name="Kwon T."/>
            <person name="Eng W."/>
            <person name="Kruse C.P.S."/>
            <person name="Koehler S.I."/>
            <person name="Kunde Y."/>
            <person name="Gleasner C.D."/>
            <person name="You Mak K.T."/>
            <person name="Polle J."/>
            <person name="Hovde B.T."/>
            <person name="Starkenburg S.R."/>
        </authorList>
    </citation>
    <scope>NUCLEOTIDE SEQUENCE [LARGE SCALE GENOMIC DNA]</scope>
    <source>
        <strain evidence="2 3">DOE0152z</strain>
    </source>
</reference>
<gene>
    <name evidence="2" type="ORF">OEZ85_001326</name>
</gene>
<keyword evidence="3" id="KW-1185">Reference proteome</keyword>
<organism evidence="2 3">
    <name type="scientific">Tetradesmus obliquus</name>
    <name type="common">Green alga</name>
    <name type="synonym">Acutodesmus obliquus</name>
    <dbReference type="NCBI Taxonomy" id="3088"/>
    <lineage>
        <taxon>Eukaryota</taxon>
        <taxon>Viridiplantae</taxon>
        <taxon>Chlorophyta</taxon>
        <taxon>core chlorophytes</taxon>
        <taxon>Chlorophyceae</taxon>
        <taxon>CS clade</taxon>
        <taxon>Sphaeropleales</taxon>
        <taxon>Scenedesmaceae</taxon>
        <taxon>Tetradesmus</taxon>
    </lineage>
</organism>
<evidence type="ECO:0008006" key="4">
    <source>
        <dbReference type="Google" id="ProtNLM"/>
    </source>
</evidence>
<dbReference type="InterPro" id="IPR051647">
    <property type="entry name" value="Mediator_comp_sub12"/>
</dbReference>
<evidence type="ECO:0000313" key="2">
    <source>
        <dbReference type="EMBL" id="WIA22965.1"/>
    </source>
</evidence>
<feature type="region of interest" description="Disordered" evidence="1">
    <location>
        <begin position="254"/>
        <end position="342"/>
    </location>
</feature>